<dbReference type="Gene3D" id="3.90.1150.10">
    <property type="entry name" value="Aspartate Aminotransferase, domain 1"/>
    <property type="match status" value="1"/>
</dbReference>
<name>A0A3E1B719_RHILT</name>
<comment type="cofactor">
    <cofactor evidence="1 5 6">
        <name>pyridoxal 5'-phosphate</name>
        <dbReference type="ChEBI" id="CHEBI:597326"/>
    </cofactor>
</comment>
<dbReference type="GO" id="GO:0008483">
    <property type="term" value="F:transaminase activity"/>
    <property type="evidence" value="ECO:0007669"/>
    <property type="project" value="UniProtKB-KW"/>
</dbReference>
<feature type="modified residue" description="N6-(pyridoxal phosphate)lysine" evidence="5">
    <location>
        <position position="245"/>
    </location>
</feature>
<evidence type="ECO:0000256" key="1">
    <source>
        <dbReference type="ARBA" id="ARBA00001933"/>
    </source>
</evidence>
<dbReference type="AlphaFoldDB" id="A0A3E1B719"/>
<dbReference type="PANTHER" id="PTHR42735">
    <property type="match status" value="1"/>
</dbReference>
<comment type="caution">
    <text evidence="7">The sequence shown here is derived from an EMBL/GenBank/DDBJ whole genome shotgun (WGS) entry which is preliminary data.</text>
</comment>
<accession>A0A3E1B719</accession>
<dbReference type="InterPro" id="IPR015421">
    <property type="entry name" value="PyrdxlP-dep_Trfase_major"/>
</dbReference>
<keyword evidence="2 5" id="KW-0663">Pyridoxal phosphate</keyword>
<dbReference type="Pfam" id="PF00282">
    <property type="entry name" value="Pyridoxal_deC"/>
    <property type="match status" value="1"/>
</dbReference>
<evidence type="ECO:0000313" key="7">
    <source>
        <dbReference type="EMBL" id="RFB87008.1"/>
    </source>
</evidence>
<keyword evidence="3 6" id="KW-0456">Lyase</keyword>
<sequence length="421" mass="46218">MTKKMTFPQKGLEEAAIWQAMECARQGDVDWRAGRLPGFYVHFANDDVDRIGKIALEKFHATNALGLSAFPSIKKFESEVAEWALSLFHGVGGVASITSGGTESIFIAMKTAREWAKVTRPEVTKPKMLISHSAHPAFDKAAKYLGLEVVRIMPRDDFKTDIAALKAALDEQTIIMAGSAPQFTMGVFDQIEELAALASERNIWFHTDACVGGFLSPFAEQNGHQIPLWDFRVKGVKSISADLHKYGFAPKGASIVAFSDAEYQQYQVFDFNNWSRGRYVTSTFAGTRSGANIAASWAVMRFLGNEGYCKIAEQIWTIRETLMREIPTIEDLFVYGDPELTVMSYGSKSLDAADIAAGLAAKGWHTVAPSLNPPAINLGILSLAFGEVVEAYLTDLRDVIAQLNAGEKSFDRSLIGTYGTK</sequence>
<keyword evidence="7" id="KW-0032">Aminotransferase</keyword>
<dbReference type="SUPFAM" id="SSF53383">
    <property type="entry name" value="PLP-dependent transferases"/>
    <property type="match status" value="1"/>
</dbReference>
<gene>
    <name evidence="7" type="ORF">B5K10_23375</name>
</gene>
<protein>
    <submittedName>
        <fullName evidence="7">Aspartate aminotransferase family protein</fullName>
    </submittedName>
</protein>
<evidence type="ECO:0000256" key="4">
    <source>
        <dbReference type="ARBA" id="ARBA00038302"/>
    </source>
</evidence>
<evidence type="ECO:0000256" key="6">
    <source>
        <dbReference type="RuleBase" id="RU000382"/>
    </source>
</evidence>
<dbReference type="PANTHER" id="PTHR42735:SF6">
    <property type="entry name" value="SPHINGOSINE-1-PHOSPHATE LYASE 1"/>
    <property type="match status" value="1"/>
</dbReference>
<evidence type="ECO:0000256" key="3">
    <source>
        <dbReference type="ARBA" id="ARBA00023239"/>
    </source>
</evidence>
<dbReference type="GO" id="GO:0019752">
    <property type="term" value="P:carboxylic acid metabolic process"/>
    <property type="evidence" value="ECO:0007669"/>
    <property type="project" value="InterPro"/>
</dbReference>
<dbReference type="GO" id="GO:0016830">
    <property type="term" value="F:carbon-carbon lyase activity"/>
    <property type="evidence" value="ECO:0007669"/>
    <property type="project" value="InterPro"/>
</dbReference>
<dbReference type="GO" id="GO:0030170">
    <property type="term" value="F:pyridoxal phosphate binding"/>
    <property type="evidence" value="ECO:0007669"/>
    <property type="project" value="InterPro"/>
</dbReference>
<evidence type="ECO:0000256" key="5">
    <source>
        <dbReference type="PIRSR" id="PIRSR602129-50"/>
    </source>
</evidence>
<dbReference type="Proteomes" id="UP000256748">
    <property type="component" value="Unassembled WGS sequence"/>
</dbReference>
<evidence type="ECO:0000313" key="8">
    <source>
        <dbReference type="Proteomes" id="UP000256748"/>
    </source>
</evidence>
<proteinExistence type="inferred from homology"/>
<dbReference type="InterPro" id="IPR002129">
    <property type="entry name" value="PyrdxlP-dep_de-COase"/>
</dbReference>
<dbReference type="RefSeq" id="WP_054186031.1">
    <property type="nucleotide sequence ID" value="NZ_KZ859526.1"/>
</dbReference>
<comment type="similarity">
    <text evidence="4">Belongs to the group II decarboxylase family. Sphingosine-1-phosphate lyase subfamily.</text>
</comment>
<keyword evidence="7" id="KW-0808">Transferase</keyword>
<evidence type="ECO:0000256" key="2">
    <source>
        <dbReference type="ARBA" id="ARBA00022898"/>
    </source>
</evidence>
<dbReference type="Gene3D" id="3.40.640.10">
    <property type="entry name" value="Type I PLP-dependent aspartate aminotransferase-like (Major domain)"/>
    <property type="match status" value="1"/>
</dbReference>
<organism evidence="7 8">
    <name type="scientific">Rhizobium leguminosarum bv. trifolii</name>
    <dbReference type="NCBI Taxonomy" id="386"/>
    <lineage>
        <taxon>Bacteria</taxon>
        <taxon>Pseudomonadati</taxon>
        <taxon>Pseudomonadota</taxon>
        <taxon>Alphaproteobacteria</taxon>
        <taxon>Hyphomicrobiales</taxon>
        <taxon>Rhizobiaceae</taxon>
        <taxon>Rhizobium/Agrobacterium group</taxon>
        <taxon>Rhizobium</taxon>
    </lineage>
</organism>
<reference evidence="7 8" key="1">
    <citation type="submission" date="2017-03" db="EMBL/GenBank/DDBJ databases">
        <title>Genome analysis of Rhizobial strains effectives or ineffectives for nitrogen fixation isolated from bean seeds.</title>
        <authorList>
            <person name="Peralta H."/>
            <person name="Aguilar-Vera A."/>
            <person name="Mora Y."/>
            <person name="Vargas-Lagunas C."/>
            <person name="Girard L."/>
            <person name="Mora J."/>
        </authorList>
    </citation>
    <scope>NUCLEOTIDE SEQUENCE [LARGE SCALE GENOMIC DNA]</scope>
    <source>
        <strain evidence="7 8">CCGM5</strain>
    </source>
</reference>
<dbReference type="Gene3D" id="6.10.140.2150">
    <property type="match status" value="1"/>
</dbReference>
<dbReference type="InterPro" id="IPR050477">
    <property type="entry name" value="GrpII_AminoAcid_Decarb"/>
</dbReference>
<dbReference type="InterPro" id="IPR015424">
    <property type="entry name" value="PyrdxlP-dep_Trfase"/>
</dbReference>
<dbReference type="EMBL" id="NAOO01000032">
    <property type="protein sequence ID" value="RFB87008.1"/>
    <property type="molecule type" value="Genomic_DNA"/>
</dbReference>
<dbReference type="InterPro" id="IPR015422">
    <property type="entry name" value="PyrdxlP-dep_Trfase_small"/>
</dbReference>